<dbReference type="InterPro" id="IPR018060">
    <property type="entry name" value="HTH_AraC"/>
</dbReference>
<dbReference type="PANTHER" id="PTHR46796:SF6">
    <property type="entry name" value="ARAC SUBFAMILY"/>
    <property type="match status" value="1"/>
</dbReference>
<dbReference type="InterPro" id="IPR020449">
    <property type="entry name" value="Tscrpt_reg_AraC-type_HTH"/>
</dbReference>
<reference evidence="5 6" key="1">
    <citation type="submission" date="2019-02" db="EMBL/GenBank/DDBJ databases">
        <title>Deep-cultivation of Planctomycetes and their phenomic and genomic characterization uncovers novel biology.</title>
        <authorList>
            <person name="Wiegand S."/>
            <person name="Jogler M."/>
            <person name="Boedeker C."/>
            <person name="Pinto D."/>
            <person name="Vollmers J."/>
            <person name="Rivas-Marin E."/>
            <person name="Kohn T."/>
            <person name="Peeters S.H."/>
            <person name="Heuer A."/>
            <person name="Rast P."/>
            <person name="Oberbeckmann S."/>
            <person name="Bunk B."/>
            <person name="Jeske O."/>
            <person name="Meyerdierks A."/>
            <person name="Storesund J.E."/>
            <person name="Kallscheuer N."/>
            <person name="Luecker S."/>
            <person name="Lage O.M."/>
            <person name="Pohl T."/>
            <person name="Merkel B.J."/>
            <person name="Hornburger P."/>
            <person name="Mueller R.-W."/>
            <person name="Bruemmer F."/>
            <person name="Labrenz M."/>
            <person name="Spormann A.M."/>
            <person name="Op Den Camp H."/>
            <person name="Overmann J."/>
            <person name="Amann R."/>
            <person name="Jetten M.S.M."/>
            <person name="Mascher T."/>
            <person name="Medema M.H."/>
            <person name="Devos D.P."/>
            <person name="Kaster A.-K."/>
            <person name="Ovreas L."/>
            <person name="Rohde M."/>
            <person name="Galperin M.Y."/>
            <person name="Jogler C."/>
        </authorList>
    </citation>
    <scope>NUCLEOTIDE SEQUENCE [LARGE SCALE GENOMIC DNA]</scope>
    <source>
        <strain evidence="5 6">Pla111</strain>
    </source>
</reference>
<dbReference type="GO" id="GO:0003700">
    <property type="term" value="F:DNA-binding transcription factor activity"/>
    <property type="evidence" value="ECO:0007669"/>
    <property type="project" value="InterPro"/>
</dbReference>
<evidence type="ECO:0000256" key="1">
    <source>
        <dbReference type="ARBA" id="ARBA00023015"/>
    </source>
</evidence>
<feature type="domain" description="HTH araC/xylS-type" evidence="4">
    <location>
        <begin position="181"/>
        <end position="279"/>
    </location>
</feature>
<keyword evidence="1" id="KW-0805">Transcription regulation</keyword>
<evidence type="ECO:0000313" key="5">
    <source>
        <dbReference type="EMBL" id="TWT40761.1"/>
    </source>
</evidence>
<dbReference type="RefSeq" id="WP_146575372.1">
    <property type="nucleotide sequence ID" value="NZ_SJPH01000010.1"/>
</dbReference>
<keyword evidence="6" id="KW-1185">Reference proteome</keyword>
<name>A0A5C5VSP2_9BACT</name>
<evidence type="ECO:0000313" key="6">
    <source>
        <dbReference type="Proteomes" id="UP000318995"/>
    </source>
</evidence>
<dbReference type="PANTHER" id="PTHR46796">
    <property type="entry name" value="HTH-TYPE TRANSCRIPTIONAL ACTIVATOR RHAS-RELATED"/>
    <property type="match status" value="1"/>
</dbReference>
<dbReference type="InterPro" id="IPR009057">
    <property type="entry name" value="Homeodomain-like_sf"/>
</dbReference>
<gene>
    <name evidence="5" type="primary">rhaS</name>
    <name evidence="5" type="ORF">Pla111_31790</name>
</gene>
<dbReference type="SUPFAM" id="SSF51215">
    <property type="entry name" value="Regulatory protein AraC"/>
    <property type="match status" value="1"/>
</dbReference>
<dbReference type="EMBL" id="SJPH01000010">
    <property type="protein sequence ID" value="TWT40761.1"/>
    <property type="molecule type" value="Genomic_DNA"/>
</dbReference>
<protein>
    <submittedName>
        <fullName evidence="5">HTH-type transcriptional activator RhaS</fullName>
    </submittedName>
</protein>
<dbReference type="SMART" id="SM00342">
    <property type="entry name" value="HTH_ARAC"/>
    <property type="match status" value="1"/>
</dbReference>
<comment type="caution">
    <text evidence="5">The sequence shown here is derived from an EMBL/GenBank/DDBJ whole genome shotgun (WGS) entry which is preliminary data.</text>
</comment>
<sequence length="288" mass="32124">MLSRTRVALPERLPPWGVAILESHHADDFSMEWRTHPFLKLVYVLAGEGVLCLGDLEQSFAPRDLLVIPAGVRNRIVDTPGRPSSLYVLCIARRLIRFEPRCEASLGLGRRPRSALLANRAETRLRRLRFHHTHGADEASVPMVAEALGLLHLVAVASRDARSQNTNGPGGQKSTSASDMARYIAYLDEHFFEAEGVDAAAKQLGISRRAFTQRFRQHTGESWLRYTRLKAIDYAARLLRETEVPVTAIAFECGFGDLSTFYRQFKARLGMPPAAYRATLTGKPAADQ</sequence>
<dbReference type="OrthoDB" id="9778008at2"/>
<keyword evidence="3" id="KW-0804">Transcription</keyword>
<organism evidence="5 6">
    <name type="scientific">Botrimarina hoheduenensis</name>
    <dbReference type="NCBI Taxonomy" id="2528000"/>
    <lineage>
        <taxon>Bacteria</taxon>
        <taxon>Pseudomonadati</taxon>
        <taxon>Planctomycetota</taxon>
        <taxon>Planctomycetia</taxon>
        <taxon>Pirellulales</taxon>
        <taxon>Lacipirellulaceae</taxon>
        <taxon>Botrimarina</taxon>
    </lineage>
</organism>
<evidence type="ECO:0000256" key="3">
    <source>
        <dbReference type="ARBA" id="ARBA00023163"/>
    </source>
</evidence>
<dbReference type="InterPro" id="IPR050204">
    <property type="entry name" value="AraC_XylS_family_regulators"/>
</dbReference>
<dbReference type="Gene3D" id="2.60.120.10">
    <property type="entry name" value="Jelly Rolls"/>
    <property type="match status" value="1"/>
</dbReference>
<dbReference type="InterPro" id="IPR014710">
    <property type="entry name" value="RmlC-like_jellyroll"/>
</dbReference>
<accession>A0A5C5VSP2</accession>
<evidence type="ECO:0000256" key="2">
    <source>
        <dbReference type="ARBA" id="ARBA00023125"/>
    </source>
</evidence>
<keyword evidence="2" id="KW-0238">DNA-binding</keyword>
<dbReference type="PRINTS" id="PR00032">
    <property type="entry name" value="HTHARAC"/>
</dbReference>
<dbReference type="PROSITE" id="PS01124">
    <property type="entry name" value="HTH_ARAC_FAMILY_2"/>
    <property type="match status" value="1"/>
</dbReference>
<proteinExistence type="predicted"/>
<dbReference type="GO" id="GO:0043565">
    <property type="term" value="F:sequence-specific DNA binding"/>
    <property type="evidence" value="ECO:0007669"/>
    <property type="project" value="InterPro"/>
</dbReference>
<dbReference type="InterPro" id="IPR037923">
    <property type="entry name" value="HTH-like"/>
</dbReference>
<evidence type="ECO:0000259" key="4">
    <source>
        <dbReference type="PROSITE" id="PS01124"/>
    </source>
</evidence>
<dbReference type="Pfam" id="PF12833">
    <property type="entry name" value="HTH_18"/>
    <property type="match status" value="1"/>
</dbReference>
<dbReference type="Gene3D" id="1.10.10.60">
    <property type="entry name" value="Homeodomain-like"/>
    <property type="match status" value="1"/>
</dbReference>
<dbReference type="Proteomes" id="UP000318995">
    <property type="component" value="Unassembled WGS sequence"/>
</dbReference>
<dbReference type="AlphaFoldDB" id="A0A5C5VSP2"/>
<dbReference type="SUPFAM" id="SSF46689">
    <property type="entry name" value="Homeodomain-like"/>
    <property type="match status" value="2"/>
</dbReference>